<proteinExistence type="predicted"/>
<feature type="compositionally biased region" description="Polar residues" evidence="2">
    <location>
        <begin position="1572"/>
        <end position="1582"/>
    </location>
</feature>
<dbReference type="RefSeq" id="XP_011270068.1">
    <property type="nucleotide sequence ID" value="XM_011271766.1"/>
</dbReference>
<keyword evidence="5" id="KW-1185">Reference proteome</keyword>
<dbReference type="InterPro" id="IPR054082">
    <property type="entry name" value="Talin_IBS2B"/>
</dbReference>
<feature type="repeat" description="PPR" evidence="1">
    <location>
        <begin position="1246"/>
        <end position="1281"/>
    </location>
</feature>
<dbReference type="OrthoDB" id="75250at2759"/>
<evidence type="ECO:0000313" key="5">
    <source>
        <dbReference type="Proteomes" id="UP000008743"/>
    </source>
</evidence>
<dbReference type="Gene3D" id="1.25.40.10">
    <property type="entry name" value="Tetratricopeptide repeat domain"/>
    <property type="match status" value="1"/>
</dbReference>
<dbReference type="Gene3D" id="3.30.450.200">
    <property type="match status" value="1"/>
</dbReference>
<dbReference type="PANTHER" id="PTHR12296">
    <property type="entry name" value="DENN DOMAIN-CONTAINING PROTEIN 4"/>
    <property type="match status" value="1"/>
</dbReference>
<dbReference type="Gene3D" id="1.20.120.230">
    <property type="entry name" value="Alpha-catenin/vinculin-like"/>
    <property type="match status" value="1"/>
</dbReference>
<dbReference type="EMBL" id="KE346361">
    <property type="protein sequence ID" value="KJE89772.1"/>
    <property type="molecule type" value="Genomic_DNA"/>
</dbReference>
<dbReference type="InterPro" id="IPR043153">
    <property type="entry name" value="DENN_C"/>
</dbReference>
<dbReference type="InterPro" id="IPR005113">
    <property type="entry name" value="uDENN_dom"/>
</dbReference>
<dbReference type="PROSITE" id="PS50211">
    <property type="entry name" value="DENN"/>
    <property type="match status" value="1"/>
</dbReference>
<dbReference type="InterPro" id="IPR037516">
    <property type="entry name" value="Tripartite_DENN"/>
</dbReference>
<dbReference type="Pfam" id="PF21896">
    <property type="entry name" value="Talin_IBS2B"/>
    <property type="match status" value="1"/>
</dbReference>
<feature type="region of interest" description="Disordered" evidence="2">
    <location>
        <begin position="1096"/>
        <end position="1129"/>
    </location>
</feature>
<dbReference type="InterPro" id="IPR002885">
    <property type="entry name" value="PPR_rpt"/>
</dbReference>
<feature type="compositionally biased region" description="Low complexity" evidence="2">
    <location>
        <begin position="1120"/>
        <end position="1129"/>
    </location>
</feature>
<dbReference type="InterPro" id="IPR051696">
    <property type="entry name" value="DENN_Domain_GEFs"/>
</dbReference>
<dbReference type="SMART" id="SM00799">
    <property type="entry name" value="DENN"/>
    <property type="match status" value="1"/>
</dbReference>
<dbReference type="GO" id="GO:0031410">
    <property type="term" value="C:cytoplasmic vesicle"/>
    <property type="evidence" value="ECO:0007669"/>
    <property type="project" value="TreeGrafter"/>
</dbReference>
<gene>
    <name evidence="4" type="ORF">CAOG_008486</name>
</gene>
<feature type="region of interest" description="Disordered" evidence="2">
    <location>
        <begin position="22"/>
        <end position="63"/>
    </location>
</feature>
<sequence>MSSSSIGGGILDYILLIGEGIDKPQQQQQQQQQPEQQPQQAQQHDEQQAAQAPTTATSATSAARHHNAITDIILLCEGDPIPTGYVALTDMLSNGAAAGTDADNAKAQGTLDTSGTAAGTSGASDPSNHTTESDDETTAAQPALAFGPRGAFVCVQRGDTSKPPITNILCEVVSPLGVPGLVDLKQISLAQEGIAAVDAQIASPTSTEHDILSLVSVITEHASALCFECKAAVDIMAYSMAIRHQYILLGRAVARSATRSVNAIKAFATGLAAENRDRSAAAVQSLAFAAKELFELASRSPGAPVGYSLVRHPVPLQQHLPASSVVPPSPSMRRPSLMPQSYPPAILSPNTLASPMSAFTFSLNDRHDHANEHDSALGSNSLSTVSSSMGLASLQQPISATSTQAALVASRNDVFVALYVTRDPSRAPVTEFAVCSHPNQPLTAQQSQQGFEVVQRVEYQGARAAARAADLQGEAARVTFAMKRVATLAFETGEPATSTAKSGADASDFGSASRATPEVEYSVVILDRYPEKDLPDSPLPVAVPYFCLPDGLIYRHEPLPPVLSAFVLTDSFGDRLYGASLLFYELRRDIDEAAAAAASAAAQPPKPASRPSKGGPNLLARVVQGSSNALTQPQQPEEPPKYVSKCICIISKYAFYAAFRNGLKMLHHNLRHPGDMPIERLIGHLFEVPVPPPGRIAVQIPVGETSAPIVFARPHANDFPFADFSILPLFFCLNLENVVRLFTLLLSETKIIFQSKHYALLNPIAEALCSLMFPFRWQYVFIPICPPVLLDFLQAPLPYIVGVRTGCLDKSTLPSDAVIVDLDKNQIIKMRGVASAGGIALPWKPRQRLLEMLRRDKCAGNLFLKDFSSLHEDVDEHAYSTTASCPPKGPTSSAQVRMKAIREAFLSFFLSMFSNYRDFLTIPTVETIAELDLGNVDSVFDREGFLQSQQAENRTFVKNFLDKMAFSRFVEEHLDVSSRDDELMFFDACVETYKATDGEACVPVIDAKDAVQRIFQMPPPENTGLPPNATYRYPRLLSFNHELFAPLRKHIINFRTTPAVGALQRRTSMGPFDSNHDRTKSSWTTLYADSFLDSDAGAQSADGEKAPPHTSAQTRKRAESSSGLLSSTSNAATAAAAGPGLAVPGASTAPRSRNGTGSSLGFISTGVRLGLEAVHLAAPHQNHATAQQALAESDALPAAQGFLRTVYNVWFMLMCHFIPQAESPEVAFLSTATILERMRLKDVTPDETTFRALLKACAHAGTLPSQAKTVFKMLNNHGIAPNAITTGLFVRAVSGQGESRHGVSSFARDATTGRIINWFHNFVALDRMTIDGTNMCTGCRRVVSDEEILAGWAATRSAFKTRCPRCGEGFVPTLSWRPSTTVERGEQPIGGASTSPAPAPEGHQLDPWLAGNCPYLSPAVLLKEVEMLLFQDHGRDFRKSQSELMREHPSTFWNLAWYFAHLHLPWTLPQITRTSLKIMTRSPTLLNSYLVYEQARASAAATHSPLPATPRFGDAMDSLLSSFLVTGPRVPGMLQHLRTTMCDPEREVIRVSTQRPDDGSANDDAVVVTAPDASTGTASTAVRGSGTPATPAPRGSLAMPPTAQRPASQQQQQPQQPQQPQQQQQQQQPQQQQPGAQQLPTIVAPPMCPRWIHDQAMYNPSTGTLVVNARVNRGRNQLLGYARVVAATPSSVLSMKDVSAFSQVVADTVLTIQADLEHGLLLDAMDRFLTARIANESKTATFASWFYKGMYVSLLSLAPIGAGMAFPSEREFAETFNREIHHLKPSLLDEYYVDQDGPPQPFVVAFRSVFDFLRPVLRLPWQAAGNPRSSVGWHPLPPAGPVAPPRRRLMPIARALMMGL</sequence>
<dbReference type="Proteomes" id="UP000008743">
    <property type="component" value="Unassembled WGS sequence"/>
</dbReference>
<feature type="region of interest" description="Disordered" evidence="2">
    <location>
        <begin position="598"/>
        <end position="618"/>
    </location>
</feature>
<name>A0A0D2VIG5_CAPO3</name>
<dbReference type="InterPro" id="IPR005112">
    <property type="entry name" value="dDENN_dom"/>
</dbReference>
<feature type="compositionally biased region" description="Low complexity" evidence="2">
    <location>
        <begin position="107"/>
        <end position="124"/>
    </location>
</feature>
<dbReference type="InParanoid" id="A0A0D2VIG5"/>
<evidence type="ECO:0000313" key="4">
    <source>
        <dbReference type="EMBL" id="KJE89772.1"/>
    </source>
</evidence>
<dbReference type="STRING" id="595528.A0A0D2VIG5"/>
<dbReference type="InterPro" id="IPR011990">
    <property type="entry name" value="TPR-like_helical_dom_sf"/>
</dbReference>
<evidence type="ECO:0000259" key="3">
    <source>
        <dbReference type="PROSITE" id="PS50211"/>
    </source>
</evidence>
<dbReference type="InterPro" id="IPR001194">
    <property type="entry name" value="cDENN_dom"/>
</dbReference>
<dbReference type="PANTHER" id="PTHR12296:SF21">
    <property type="entry name" value="DENN DOMAIN-CONTAINING PROTEIN 3"/>
    <property type="match status" value="1"/>
</dbReference>
<dbReference type="GO" id="GO:0032483">
    <property type="term" value="P:regulation of Rab protein signal transduction"/>
    <property type="evidence" value="ECO:0007669"/>
    <property type="project" value="TreeGrafter"/>
</dbReference>
<feature type="compositionally biased region" description="Low complexity" evidence="2">
    <location>
        <begin position="1609"/>
        <end position="1634"/>
    </location>
</feature>
<dbReference type="Pfam" id="PF03455">
    <property type="entry name" value="dDENN"/>
    <property type="match status" value="1"/>
</dbReference>
<organism evidence="4 5">
    <name type="scientific">Capsaspora owczarzaki (strain ATCC 30864)</name>
    <dbReference type="NCBI Taxonomy" id="595528"/>
    <lineage>
        <taxon>Eukaryota</taxon>
        <taxon>Filasterea</taxon>
        <taxon>Capsaspora</taxon>
    </lineage>
</organism>
<dbReference type="Gene3D" id="3.40.50.11500">
    <property type="match status" value="1"/>
</dbReference>
<dbReference type="PhylomeDB" id="A0A0D2VIG5"/>
<dbReference type="eggNOG" id="KOG2127">
    <property type="taxonomic scope" value="Eukaryota"/>
</dbReference>
<feature type="domain" description="UDENN" evidence="3">
    <location>
        <begin position="506"/>
        <end position="982"/>
    </location>
</feature>
<dbReference type="Pfam" id="PF03456">
    <property type="entry name" value="uDENN"/>
    <property type="match status" value="1"/>
</dbReference>
<evidence type="ECO:0000256" key="1">
    <source>
        <dbReference type="PROSITE-ProRule" id="PRU00708"/>
    </source>
</evidence>
<dbReference type="PROSITE" id="PS51375">
    <property type="entry name" value="PPR"/>
    <property type="match status" value="1"/>
</dbReference>
<protein>
    <recommendedName>
        <fullName evidence="3">UDENN domain-containing protein</fullName>
    </recommendedName>
</protein>
<dbReference type="SMART" id="SM00801">
    <property type="entry name" value="dDENN"/>
    <property type="match status" value="1"/>
</dbReference>
<dbReference type="Pfam" id="PF02141">
    <property type="entry name" value="DENN"/>
    <property type="match status" value="1"/>
</dbReference>
<feature type="region of interest" description="Disordered" evidence="2">
    <location>
        <begin position="1570"/>
        <end position="1637"/>
    </location>
</feature>
<dbReference type="SMART" id="SM00800">
    <property type="entry name" value="uDENN"/>
    <property type="match status" value="1"/>
</dbReference>
<reference evidence="5" key="1">
    <citation type="submission" date="2011-02" db="EMBL/GenBank/DDBJ databases">
        <title>The Genome Sequence of Capsaspora owczarzaki ATCC 30864.</title>
        <authorList>
            <person name="Russ C."/>
            <person name="Cuomo C."/>
            <person name="Burger G."/>
            <person name="Gray M.W."/>
            <person name="Holland P.W.H."/>
            <person name="King N."/>
            <person name="Lang F.B.F."/>
            <person name="Roger A.J."/>
            <person name="Ruiz-Trillo I."/>
            <person name="Young S.K."/>
            <person name="Zeng Q."/>
            <person name="Gargeya S."/>
            <person name="Alvarado L."/>
            <person name="Berlin A."/>
            <person name="Chapman S.B."/>
            <person name="Chen Z."/>
            <person name="Freedman E."/>
            <person name="Gellesch M."/>
            <person name="Goldberg J."/>
            <person name="Griggs A."/>
            <person name="Gujja S."/>
            <person name="Heilman E."/>
            <person name="Heiman D."/>
            <person name="Howarth C."/>
            <person name="Mehta T."/>
            <person name="Neiman D."/>
            <person name="Pearson M."/>
            <person name="Roberts A."/>
            <person name="Saif S."/>
            <person name="Shea T."/>
            <person name="Shenoy N."/>
            <person name="Sisk P."/>
            <person name="Stolte C."/>
            <person name="Sykes S."/>
            <person name="White J."/>
            <person name="Yandava C."/>
            <person name="Haas B."/>
            <person name="Nusbaum C."/>
            <person name="Birren B."/>
        </authorList>
    </citation>
    <scope>NUCLEOTIDE SEQUENCE</scope>
    <source>
        <strain evidence="5">ATCC 30864</strain>
    </source>
</reference>
<feature type="compositionally biased region" description="Low complexity" evidence="2">
    <location>
        <begin position="22"/>
        <end position="62"/>
    </location>
</feature>
<feature type="region of interest" description="Disordered" evidence="2">
    <location>
        <begin position="107"/>
        <end position="140"/>
    </location>
</feature>
<accession>A0A0D2VIG5</accession>
<evidence type="ECO:0000256" key="2">
    <source>
        <dbReference type="SAM" id="MobiDB-lite"/>
    </source>
</evidence>